<keyword evidence="2" id="KW-1185">Reference proteome</keyword>
<protein>
    <submittedName>
        <fullName evidence="1">LysR family transcriptional regulator</fullName>
    </submittedName>
</protein>
<proteinExistence type="predicted"/>
<dbReference type="EMBL" id="CP126116">
    <property type="protein sequence ID" value="WHZ57249.1"/>
    <property type="molecule type" value="Genomic_DNA"/>
</dbReference>
<name>A0ACD4R9X8_9BACI</name>
<evidence type="ECO:0000313" key="2">
    <source>
        <dbReference type="Proteomes" id="UP001226091"/>
    </source>
</evidence>
<dbReference type="Proteomes" id="UP001226091">
    <property type="component" value="Chromosome"/>
</dbReference>
<organism evidence="1 2">
    <name type="scientific">Metabacillus hrfriensis</name>
    <dbReference type="NCBI Taxonomy" id="3048891"/>
    <lineage>
        <taxon>Bacteria</taxon>
        <taxon>Bacillati</taxon>
        <taxon>Bacillota</taxon>
        <taxon>Bacilli</taxon>
        <taxon>Bacillales</taxon>
        <taxon>Bacillaceae</taxon>
        <taxon>Metabacillus</taxon>
    </lineage>
</organism>
<reference evidence="2" key="1">
    <citation type="journal article" date="2025" name="Aquaculture">
        <title>Assessment of the bioflocculant production and safety properties of Metabacillus hrfriensis sp. nov. based on phenotypic and whole-genome sequencing analysis.</title>
        <authorList>
            <person name="Zhang R."/>
            <person name="Zhao Z."/>
            <person name="Luo L."/>
            <person name="Wang S."/>
            <person name="Guo K."/>
            <person name="Xu W."/>
        </authorList>
    </citation>
    <scope>NUCLEOTIDE SEQUENCE [LARGE SCALE GENOMIC DNA]</scope>
    <source>
        <strain evidence="2">CT-WN-B3</strain>
    </source>
</reference>
<accession>A0ACD4R9X8</accession>
<evidence type="ECO:0000313" key="1">
    <source>
        <dbReference type="EMBL" id="WHZ57249.1"/>
    </source>
</evidence>
<gene>
    <name evidence="1" type="ORF">QLQ22_21765</name>
</gene>
<sequence>MRQLEHFMALCEEMHFTNTAEKLRSGHPALSYQMKALESFEVRKLI</sequence>